<gene>
    <name evidence="1" type="ORF">AAFF_G00363220</name>
</gene>
<dbReference type="EMBL" id="JAINUG010000617">
    <property type="protein sequence ID" value="KAJ8366274.1"/>
    <property type="molecule type" value="Genomic_DNA"/>
</dbReference>
<protein>
    <submittedName>
        <fullName evidence="1">Uncharacterized protein</fullName>
    </submittedName>
</protein>
<dbReference type="Proteomes" id="UP001221898">
    <property type="component" value="Unassembled WGS sequence"/>
</dbReference>
<proteinExistence type="predicted"/>
<keyword evidence="2" id="KW-1185">Reference proteome</keyword>
<name>A0AAD7R5I6_9TELE</name>
<evidence type="ECO:0000313" key="2">
    <source>
        <dbReference type="Proteomes" id="UP001221898"/>
    </source>
</evidence>
<organism evidence="1 2">
    <name type="scientific">Aldrovandia affinis</name>
    <dbReference type="NCBI Taxonomy" id="143900"/>
    <lineage>
        <taxon>Eukaryota</taxon>
        <taxon>Metazoa</taxon>
        <taxon>Chordata</taxon>
        <taxon>Craniata</taxon>
        <taxon>Vertebrata</taxon>
        <taxon>Euteleostomi</taxon>
        <taxon>Actinopterygii</taxon>
        <taxon>Neopterygii</taxon>
        <taxon>Teleostei</taxon>
        <taxon>Notacanthiformes</taxon>
        <taxon>Halosauridae</taxon>
        <taxon>Aldrovandia</taxon>
    </lineage>
</organism>
<evidence type="ECO:0000313" key="1">
    <source>
        <dbReference type="EMBL" id="KAJ8366274.1"/>
    </source>
</evidence>
<comment type="caution">
    <text evidence="1">The sequence shown here is derived from an EMBL/GenBank/DDBJ whole genome shotgun (WGS) entry which is preliminary data.</text>
</comment>
<accession>A0AAD7R5I6</accession>
<dbReference type="AlphaFoldDB" id="A0AAD7R5I6"/>
<reference evidence="1" key="1">
    <citation type="journal article" date="2023" name="Science">
        <title>Genome structures resolve the early diversification of teleost fishes.</title>
        <authorList>
            <person name="Parey E."/>
            <person name="Louis A."/>
            <person name="Montfort J."/>
            <person name="Bouchez O."/>
            <person name="Roques C."/>
            <person name="Iampietro C."/>
            <person name="Lluch J."/>
            <person name="Castinel A."/>
            <person name="Donnadieu C."/>
            <person name="Desvignes T."/>
            <person name="Floi Bucao C."/>
            <person name="Jouanno E."/>
            <person name="Wen M."/>
            <person name="Mejri S."/>
            <person name="Dirks R."/>
            <person name="Jansen H."/>
            <person name="Henkel C."/>
            <person name="Chen W.J."/>
            <person name="Zahm M."/>
            <person name="Cabau C."/>
            <person name="Klopp C."/>
            <person name="Thompson A.W."/>
            <person name="Robinson-Rechavi M."/>
            <person name="Braasch I."/>
            <person name="Lecointre G."/>
            <person name="Bobe J."/>
            <person name="Postlethwait J.H."/>
            <person name="Berthelot C."/>
            <person name="Roest Crollius H."/>
            <person name="Guiguen Y."/>
        </authorList>
    </citation>
    <scope>NUCLEOTIDE SEQUENCE</scope>
    <source>
        <strain evidence="1">NC1722</strain>
    </source>
</reference>
<sequence length="163" mass="17968">MFNALIAFVSLVTTRDSRNMSGHVYTLGILLIYQLCLATVKGLECQWRVHVNGTTSYHVSGVFLSGECSTEWSVSEMVIAHTDFNEDASKNEDMVETLTDRALTTKTCQENVLYKEVCPALGVSHSVPCSCNCSKADQHLEGNDSIELPNFEDQVCVTSYAAM</sequence>